<evidence type="ECO:0000313" key="12">
    <source>
        <dbReference type="EMBL" id="KOF77184.1"/>
    </source>
</evidence>
<evidence type="ECO:0000256" key="7">
    <source>
        <dbReference type="ARBA" id="ARBA00023128"/>
    </source>
</evidence>
<dbReference type="InterPro" id="IPR000131">
    <property type="entry name" value="ATP_synth_F1_gsu"/>
</dbReference>
<comment type="subunit">
    <text evidence="11">F-type ATPases have 2 components, CF(1) - the catalytic core - and CF(0) - the membrane proton channel. CF(1) and CF(0) have multiple subunits.</text>
</comment>
<sequence>MFCRTVQLFTPQCAQTRGMATLKDIRIRLKSVSNIQKITKSMKMVSAAKFARAEKDLKPARPYGLGSLEFFEKAEINQDDSKPQHLIIAVSSDRGLCGAIHTGVAKAIKHTIANKKEGVDTKLVLIGEKSRGILARVMSDKIMLVFSNVGKKPPTFADASLVASTILNSGYKFDHGTLFYNYFKSVVSYKTSQLPIFSLDAVNQSEKLPLYDSIDEEVLVSYNEYALVSKLFYGMKESACSEQSSRMTAMDGATKNAGEMIDKLTLTYNRTRQAVITRELIEIISGAAAL</sequence>
<comment type="similarity">
    <text evidence="2 11">Belongs to the ATPase gamma chain family.</text>
</comment>
<evidence type="ECO:0000256" key="6">
    <source>
        <dbReference type="ARBA" id="ARBA00023065"/>
    </source>
</evidence>
<dbReference type="OrthoDB" id="239812at2759"/>
<dbReference type="NCBIfam" id="TIGR01146">
    <property type="entry name" value="ATPsyn_F1gamma"/>
    <property type="match status" value="1"/>
</dbReference>
<keyword evidence="9 11" id="KW-0139">CF(1)</keyword>
<evidence type="ECO:0000256" key="1">
    <source>
        <dbReference type="ARBA" id="ARBA00004637"/>
    </source>
</evidence>
<evidence type="ECO:0000256" key="5">
    <source>
        <dbReference type="ARBA" id="ARBA00022792"/>
    </source>
</evidence>
<dbReference type="InterPro" id="IPR023632">
    <property type="entry name" value="ATP_synth_F1_gsu_CS"/>
</dbReference>
<evidence type="ECO:0000256" key="8">
    <source>
        <dbReference type="ARBA" id="ARBA00023136"/>
    </source>
</evidence>
<evidence type="ECO:0000256" key="9">
    <source>
        <dbReference type="ARBA" id="ARBA00023196"/>
    </source>
</evidence>
<dbReference type="Gene3D" id="1.10.287.80">
    <property type="entry name" value="ATP synthase, gamma subunit, helix hairpin domain"/>
    <property type="match status" value="1"/>
</dbReference>
<keyword evidence="10 11" id="KW-0066">ATP synthesis</keyword>
<dbReference type="CDD" id="cd12151">
    <property type="entry name" value="F1-ATPase_gamma"/>
    <property type="match status" value="1"/>
</dbReference>
<evidence type="ECO:0000256" key="2">
    <source>
        <dbReference type="ARBA" id="ARBA00007681"/>
    </source>
</evidence>
<name>A0A0L8GK04_OCTBM</name>
<reference evidence="12" key="1">
    <citation type="submission" date="2015-07" db="EMBL/GenBank/DDBJ databases">
        <title>MeaNS - Measles Nucleotide Surveillance Program.</title>
        <authorList>
            <person name="Tran T."/>
            <person name="Druce J."/>
        </authorList>
    </citation>
    <scope>NUCLEOTIDE SEQUENCE</scope>
    <source>
        <strain evidence="12">UCB-OBI-ISO-001</strain>
        <tissue evidence="12">Gonad</tissue>
    </source>
</reference>
<dbReference type="GO" id="GO:0005743">
    <property type="term" value="C:mitochondrial inner membrane"/>
    <property type="evidence" value="ECO:0007669"/>
    <property type="project" value="UniProtKB-SubCell"/>
</dbReference>
<evidence type="ECO:0000256" key="10">
    <source>
        <dbReference type="ARBA" id="ARBA00023310"/>
    </source>
</evidence>
<evidence type="ECO:0000256" key="3">
    <source>
        <dbReference type="ARBA" id="ARBA00022448"/>
    </source>
</evidence>
<comment type="subcellular location">
    <subcellularLocation>
        <location evidence="1">Mitochondrion inner membrane</location>
        <topology evidence="1">Peripheral membrane protein</topology>
    </subcellularLocation>
</comment>
<dbReference type="AlphaFoldDB" id="A0A0L8GK04"/>
<gene>
    <name evidence="12" type="ORF">OCBIM_22032413mg</name>
</gene>
<keyword evidence="6 11" id="KW-0406">Ion transport</keyword>
<keyword evidence="3 11" id="KW-0813">Transport</keyword>
<keyword evidence="5" id="KW-0999">Mitochondrion inner membrane</keyword>
<keyword evidence="7" id="KW-0496">Mitochondrion</keyword>
<dbReference type="KEGG" id="obi:106876413"/>
<dbReference type="PRINTS" id="PR00126">
    <property type="entry name" value="ATPASEGAMMA"/>
</dbReference>
<evidence type="ECO:0000256" key="4">
    <source>
        <dbReference type="ARBA" id="ARBA00022781"/>
    </source>
</evidence>
<dbReference type="FunFam" id="3.40.1380.10:FF:000003">
    <property type="entry name" value="ATP synthase subunit gamma"/>
    <property type="match status" value="1"/>
</dbReference>
<evidence type="ECO:0000256" key="11">
    <source>
        <dbReference type="RuleBase" id="RU004001"/>
    </source>
</evidence>
<dbReference type="PIRSF" id="PIRSF039089">
    <property type="entry name" value="ATP_synthase_gamma"/>
    <property type="match status" value="1"/>
</dbReference>
<dbReference type="PANTHER" id="PTHR11693">
    <property type="entry name" value="ATP SYNTHASE GAMMA CHAIN"/>
    <property type="match status" value="1"/>
</dbReference>
<dbReference type="GO" id="GO:0046933">
    <property type="term" value="F:proton-transporting ATP synthase activity, rotational mechanism"/>
    <property type="evidence" value="ECO:0007669"/>
    <property type="project" value="InterPro"/>
</dbReference>
<dbReference type="PANTHER" id="PTHR11693:SF22">
    <property type="entry name" value="ATP SYNTHASE SUBUNIT GAMMA, MITOCHONDRIAL"/>
    <property type="match status" value="1"/>
</dbReference>
<dbReference type="Pfam" id="PF00231">
    <property type="entry name" value="ATP-synt"/>
    <property type="match status" value="1"/>
</dbReference>
<dbReference type="InterPro" id="IPR035968">
    <property type="entry name" value="ATP_synth_F1_ATPase_gsu"/>
</dbReference>
<dbReference type="EMBL" id="KQ421532">
    <property type="protein sequence ID" value="KOF77184.1"/>
    <property type="molecule type" value="Genomic_DNA"/>
</dbReference>
<dbReference type="Gene3D" id="3.40.1380.10">
    <property type="match status" value="1"/>
</dbReference>
<accession>A0A0L8GK04</accession>
<proteinExistence type="inferred from homology"/>
<dbReference type="OMA" id="MQITSAM"/>
<dbReference type="STRING" id="37653.A0A0L8GK04"/>
<dbReference type="PROSITE" id="PS00153">
    <property type="entry name" value="ATPASE_GAMMA"/>
    <property type="match status" value="1"/>
</dbReference>
<protein>
    <recommendedName>
        <fullName evidence="11">ATP synthase subunit gamma</fullName>
    </recommendedName>
</protein>
<keyword evidence="8" id="KW-0472">Membrane</keyword>
<dbReference type="GO" id="GO:0045259">
    <property type="term" value="C:proton-transporting ATP synthase complex"/>
    <property type="evidence" value="ECO:0007669"/>
    <property type="project" value="UniProtKB-KW"/>
</dbReference>
<organism evidence="12">
    <name type="scientific">Octopus bimaculoides</name>
    <name type="common">California two-spotted octopus</name>
    <dbReference type="NCBI Taxonomy" id="37653"/>
    <lineage>
        <taxon>Eukaryota</taxon>
        <taxon>Metazoa</taxon>
        <taxon>Spiralia</taxon>
        <taxon>Lophotrochozoa</taxon>
        <taxon>Mollusca</taxon>
        <taxon>Cephalopoda</taxon>
        <taxon>Coleoidea</taxon>
        <taxon>Octopodiformes</taxon>
        <taxon>Octopoda</taxon>
        <taxon>Incirrata</taxon>
        <taxon>Octopodidae</taxon>
        <taxon>Octopus</taxon>
    </lineage>
</organism>
<keyword evidence="4 11" id="KW-0375">Hydrogen ion transport</keyword>
<dbReference type="SUPFAM" id="SSF52943">
    <property type="entry name" value="ATP synthase (F1-ATPase), gamma subunit"/>
    <property type="match status" value="1"/>
</dbReference>